<evidence type="ECO:0000313" key="13">
    <source>
        <dbReference type="Proteomes" id="UP000663203"/>
    </source>
</evidence>
<dbReference type="InterPro" id="IPR003439">
    <property type="entry name" value="ABC_transporter-like_ATP-bd"/>
</dbReference>
<dbReference type="InterPro" id="IPR003593">
    <property type="entry name" value="AAA+_ATPase"/>
</dbReference>
<protein>
    <submittedName>
        <fullName evidence="12">ABC transporter ATP-binding protein</fullName>
    </submittedName>
</protein>
<dbReference type="PROSITE" id="PS50893">
    <property type="entry name" value="ABC_TRANSPORTER_2"/>
    <property type="match status" value="1"/>
</dbReference>
<sequence length="596" mass="65170">MATDELSRREKLRGLYLIATYRPAVTLGIVVCSAVAALLAGIGATFIVPLIELAQADSPAAAEGGRIVAAFVTVYDALGVPFTIGTVVLGVSLAMTVRFLSSIAVAWMRVWLQTTYVRELQAKAFENALDAHVSYFDREGSDDILNAIVTQAEYAGKVIRDFVRVFEQGILIVMYLGLAFYLAPMLTIVAGGIIGGLTFLVRNVFESGYAVGDRVADANEKIQQSAQAGTQGIRDVKMTGIRDELYDGFSRNLDQFTDARIKLGRNEAMINNVYNLSIAVLLFVLIYAALSFAEMSLGALAAFLFVMFQTGPRVSQTNEFFYKLEGRMPHLIRTQQFIGELEANRDLEGGDRPVPEEPTPIAFDEVSFAYEADERILDDVSFRVDDGEFVAFVGQSGAGKSTIAALLARLYAPDDGEITAAGEPIDEFDVAEWRSRIAFVRQDPYIFNDTLLENVTIGNRDASMDEVEEACRIAQVAEFVDDLPEGYETELGDDGVRLSGGQRQRVALARALLEDADILILDEATSDLDATIESEVQEGLEALGRDYTIVAIAHRLSTVRDADTIYTLEDGHIIERGEHGQLLEADGAYADLYAAQ</sequence>
<name>A0A8A2VC54_9EURY</name>
<keyword evidence="8 9" id="KW-0472">Membrane</keyword>
<keyword evidence="13" id="KW-1185">Reference proteome</keyword>
<evidence type="ECO:0000256" key="9">
    <source>
        <dbReference type="SAM" id="Phobius"/>
    </source>
</evidence>
<evidence type="ECO:0000256" key="3">
    <source>
        <dbReference type="ARBA" id="ARBA00022475"/>
    </source>
</evidence>
<dbReference type="EMBL" id="CP071462">
    <property type="protein sequence ID" value="QSW98300.1"/>
    <property type="molecule type" value="Genomic_DNA"/>
</dbReference>
<keyword evidence="3" id="KW-1003">Cell membrane</keyword>
<feature type="transmembrane region" description="Helical" evidence="9">
    <location>
        <begin position="67"/>
        <end position="100"/>
    </location>
</feature>
<evidence type="ECO:0000313" key="12">
    <source>
        <dbReference type="EMBL" id="QSW98300.1"/>
    </source>
</evidence>
<dbReference type="PANTHER" id="PTHR24221">
    <property type="entry name" value="ATP-BINDING CASSETTE SUB-FAMILY B"/>
    <property type="match status" value="1"/>
</dbReference>
<evidence type="ECO:0000256" key="6">
    <source>
        <dbReference type="ARBA" id="ARBA00022840"/>
    </source>
</evidence>
<evidence type="ECO:0000256" key="7">
    <source>
        <dbReference type="ARBA" id="ARBA00022989"/>
    </source>
</evidence>
<evidence type="ECO:0000256" key="8">
    <source>
        <dbReference type="ARBA" id="ARBA00023136"/>
    </source>
</evidence>
<keyword evidence="6 12" id="KW-0067">ATP-binding</keyword>
<dbReference type="InterPro" id="IPR011527">
    <property type="entry name" value="ABC1_TM_dom"/>
</dbReference>
<dbReference type="Pfam" id="PF00664">
    <property type="entry name" value="ABC_membrane"/>
    <property type="match status" value="1"/>
</dbReference>
<dbReference type="Gene3D" id="3.40.50.300">
    <property type="entry name" value="P-loop containing nucleotide triphosphate hydrolases"/>
    <property type="match status" value="1"/>
</dbReference>
<dbReference type="PANTHER" id="PTHR24221:SF654">
    <property type="entry name" value="ATP-BINDING CASSETTE SUB-FAMILY B MEMBER 6"/>
    <property type="match status" value="1"/>
</dbReference>
<dbReference type="Pfam" id="PF00005">
    <property type="entry name" value="ABC_tran"/>
    <property type="match status" value="1"/>
</dbReference>
<dbReference type="GeneID" id="63188227"/>
<feature type="domain" description="ABC transmembrane type-1" evidence="11">
    <location>
        <begin position="27"/>
        <end position="326"/>
    </location>
</feature>
<dbReference type="InterPro" id="IPR036640">
    <property type="entry name" value="ABC1_TM_sf"/>
</dbReference>
<keyword evidence="2" id="KW-0813">Transport</keyword>
<dbReference type="FunFam" id="3.40.50.300:FF:000221">
    <property type="entry name" value="Multidrug ABC transporter ATP-binding protein"/>
    <property type="match status" value="1"/>
</dbReference>
<evidence type="ECO:0000256" key="4">
    <source>
        <dbReference type="ARBA" id="ARBA00022692"/>
    </source>
</evidence>
<evidence type="ECO:0000256" key="1">
    <source>
        <dbReference type="ARBA" id="ARBA00004651"/>
    </source>
</evidence>
<feature type="transmembrane region" description="Helical" evidence="9">
    <location>
        <begin position="170"/>
        <end position="201"/>
    </location>
</feature>
<dbReference type="Gene3D" id="1.20.1560.10">
    <property type="entry name" value="ABC transporter type 1, transmembrane domain"/>
    <property type="match status" value="1"/>
</dbReference>
<keyword evidence="7 9" id="KW-1133">Transmembrane helix</keyword>
<proteinExistence type="predicted"/>
<evidence type="ECO:0000259" key="10">
    <source>
        <dbReference type="PROSITE" id="PS50893"/>
    </source>
</evidence>
<feature type="domain" description="ABC transporter" evidence="10">
    <location>
        <begin position="361"/>
        <end position="595"/>
    </location>
</feature>
<dbReference type="SUPFAM" id="SSF52540">
    <property type="entry name" value="P-loop containing nucleoside triphosphate hydrolases"/>
    <property type="match status" value="1"/>
</dbReference>
<dbReference type="AlphaFoldDB" id="A0A8A2VC54"/>
<organism evidence="12 13">
    <name type="scientific">Haloterrigena alkaliphila</name>
    <dbReference type="NCBI Taxonomy" id="2816475"/>
    <lineage>
        <taxon>Archaea</taxon>
        <taxon>Methanobacteriati</taxon>
        <taxon>Methanobacteriota</taxon>
        <taxon>Stenosarchaea group</taxon>
        <taxon>Halobacteria</taxon>
        <taxon>Halobacteriales</taxon>
        <taxon>Natrialbaceae</taxon>
        <taxon>Haloterrigena</taxon>
    </lineage>
</organism>
<reference evidence="12 13" key="1">
    <citation type="submission" date="2021-03" db="EMBL/GenBank/DDBJ databases">
        <title>Haloterrigena longa sp. nov. and Haloterrigena limicola sp. nov., extremely halophilic archaea isolated from a salt lake.</title>
        <authorList>
            <person name="Henglin C."/>
        </authorList>
    </citation>
    <scope>NUCLEOTIDE SEQUENCE [LARGE SCALE GENOMIC DNA]</scope>
    <source>
        <strain evidence="12 13">KZCA68</strain>
    </source>
</reference>
<dbReference type="RefSeq" id="WP_207287910.1">
    <property type="nucleotide sequence ID" value="NZ_CP071462.1"/>
</dbReference>
<feature type="transmembrane region" description="Helical" evidence="9">
    <location>
        <begin position="21"/>
        <end position="47"/>
    </location>
</feature>
<dbReference type="GO" id="GO:0005886">
    <property type="term" value="C:plasma membrane"/>
    <property type="evidence" value="ECO:0007669"/>
    <property type="project" value="UniProtKB-SubCell"/>
</dbReference>
<dbReference type="GO" id="GO:0140359">
    <property type="term" value="F:ABC-type transporter activity"/>
    <property type="evidence" value="ECO:0007669"/>
    <property type="project" value="InterPro"/>
</dbReference>
<dbReference type="SMART" id="SM00382">
    <property type="entry name" value="AAA"/>
    <property type="match status" value="1"/>
</dbReference>
<dbReference type="InterPro" id="IPR027417">
    <property type="entry name" value="P-loop_NTPase"/>
</dbReference>
<dbReference type="GO" id="GO:0005524">
    <property type="term" value="F:ATP binding"/>
    <property type="evidence" value="ECO:0007669"/>
    <property type="project" value="UniProtKB-KW"/>
</dbReference>
<gene>
    <name evidence="12" type="ORF">J0X25_12940</name>
</gene>
<dbReference type="PROSITE" id="PS50929">
    <property type="entry name" value="ABC_TM1F"/>
    <property type="match status" value="1"/>
</dbReference>
<keyword evidence="4 9" id="KW-0812">Transmembrane</keyword>
<evidence type="ECO:0000256" key="2">
    <source>
        <dbReference type="ARBA" id="ARBA00022448"/>
    </source>
</evidence>
<dbReference type="KEGG" id="hakz:J0X25_12940"/>
<dbReference type="SUPFAM" id="SSF90123">
    <property type="entry name" value="ABC transporter transmembrane region"/>
    <property type="match status" value="1"/>
</dbReference>
<accession>A0A8A2VC54</accession>
<dbReference type="PROSITE" id="PS00211">
    <property type="entry name" value="ABC_TRANSPORTER_1"/>
    <property type="match status" value="1"/>
</dbReference>
<dbReference type="InterPro" id="IPR017871">
    <property type="entry name" value="ABC_transporter-like_CS"/>
</dbReference>
<evidence type="ECO:0000259" key="11">
    <source>
        <dbReference type="PROSITE" id="PS50929"/>
    </source>
</evidence>
<keyword evidence="5" id="KW-0547">Nucleotide-binding</keyword>
<evidence type="ECO:0000256" key="5">
    <source>
        <dbReference type="ARBA" id="ARBA00022741"/>
    </source>
</evidence>
<dbReference type="GO" id="GO:0016887">
    <property type="term" value="F:ATP hydrolysis activity"/>
    <property type="evidence" value="ECO:0007669"/>
    <property type="project" value="InterPro"/>
</dbReference>
<dbReference type="Proteomes" id="UP000663203">
    <property type="component" value="Chromosome"/>
</dbReference>
<comment type="subcellular location">
    <subcellularLocation>
        <location evidence="1">Cell membrane</location>
        <topology evidence="1">Multi-pass membrane protein</topology>
    </subcellularLocation>
</comment>
<dbReference type="InterPro" id="IPR039421">
    <property type="entry name" value="Type_1_exporter"/>
</dbReference>
<feature type="transmembrane region" description="Helical" evidence="9">
    <location>
        <begin position="278"/>
        <end position="306"/>
    </location>
</feature>